<evidence type="ECO:0000313" key="2">
    <source>
        <dbReference type="EMBL" id="OMJ96098.1"/>
    </source>
</evidence>
<dbReference type="Gene3D" id="1.10.510.10">
    <property type="entry name" value="Transferase(Phosphotransferase) domain 1"/>
    <property type="match status" value="1"/>
</dbReference>
<dbReference type="AlphaFoldDB" id="A0A1R2D4A5"/>
<dbReference type="EMBL" id="MPUH01000003">
    <property type="protein sequence ID" value="OMJ96098.1"/>
    <property type="molecule type" value="Genomic_DNA"/>
</dbReference>
<dbReference type="PANTHER" id="PTHR24362">
    <property type="entry name" value="SERINE/THREONINE-PROTEIN KINASE NEK"/>
    <property type="match status" value="1"/>
</dbReference>
<comment type="caution">
    <text evidence="2">The sequence shown here is derived from an EMBL/GenBank/DDBJ whole genome shotgun (WGS) entry which is preliminary data.</text>
</comment>
<proteinExistence type="predicted"/>
<dbReference type="SUPFAM" id="SSF56112">
    <property type="entry name" value="Protein kinase-like (PK-like)"/>
    <property type="match status" value="1"/>
</dbReference>
<dbReference type="GO" id="GO:0004672">
    <property type="term" value="F:protein kinase activity"/>
    <property type="evidence" value="ECO:0007669"/>
    <property type="project" value="InterPro"/>
</dbReference>
<dbReference type="SMART" id="SM00220">
    <property type="entry name" value="S_TKc"/>
    <property type="match status" value="1"/>
</dbReference>
<evidence type="ECO:0000259" key="1">
    <source>
        <dbReference type="PROSITE" id="PS50011"/>
    </source>
</evidence>
<protein>
    <recommendedName>
        <fullName evidence="1">Protein kinase domain-containing protein</fullName>
    </recommendedName>
</protein>
<accession>A0A1R2D4A5</accession>
<dbReference type="GO" id="GO:0005524">
    <property type="term" value="F:ATP binding"/>
    <property type="evidence" value="ECO:0007669"/>
    <property type="project" value="InterPro"/>
</dbReference>
<gene>
    <name evidence="2" type="ORF">SteCoe_271</name>
</gene>
<dbReference type="PANTHER" id="PTHR24362:SF309">
    <property type="entry name" value="PROTEIN KINASE DOMAIN-CONTAINING PROTEIN"/>
    <property type="match status" value="1"/>
</dbReference>
<keyword evidence="3" id="KW-1185">Reference proteome</keyword>
<dbReference type="InterPro" id="IPR000719">
    <property type="entry name" value="Prot_kinase_dom"/>
</dbReference>
<organism evidence="2 3">
    <name type="scientific">Stentor coeruleus</name>
    <dbReference type="NCBI Taxonomy" id="5963"/>
    <lineage>
        <taxon>Eukaryota</taxon>
        <taxon>Sar</taxon>
        <taxon>Alveolata</taxon>
        <taxon>Ciliophora</taxon>
        <taxon>Postciliodesmatophora</taxon>
        <taxon>Heterotrichea</taxon>
        <taxon>Heterotrichida</taxon>
        <taxon>Stentoridae</taxon>
        <taxon>Stentor</taxon>
    </lineage>
</organism>
<dbReference type="InterPro" id="IPR011009">
    <property type="entry name" value="Kinase-like_dom_sf"/>
</dbReference>
<dbReference type="PROSITE" id="PS50011">
    <property type="entry name" value="PROTEIN_KINASE_DOM"/>
    <property type="match status" value="1"/>
</dbReference>
<dbReference type="Proteomes" id="UP000187209">
    <property type="component" value="Unassembled WGS sequence"/>
</dbReference>
<name>A0A1R2D4A5_9CILI</name>
<dbReference type="OrthoDB" id="4062651at2759"/>
<evidence type="ECO:0000313" key="3">
    <source>
        <dbReference type="Proteomes" id="UP000187209"/>
    </source>
</evidence>
<feature type="domain" description="Protein kinase" evidence="1">
    <location>
        <begin position="1"/>
        <end position="274"/>
    </location>
</feature>
<reference evidence="2 3" key="1">
    <citation type="submission" date="2016-11" db="EMBL/GenBank/DDBJ databases">
        <title>The macronuclear genome of Stentor coeruleus: a giant cell with tiny introns.</title>
        <authorList>
            <person name="Slabodnick M."/>
            <person name="Ruby J.G."/>
            <person name="Reiff S.B."/>
            <person name="Swart E.C."/>
            <person name="Gosai S."/>
            <person name="Prabakaran S."/>
            <person name="Witkowska E."/>
            <person name="Larue G.E."/>
            <person name="Fisher S."/>
            <person name="Freeman R.M."/>
            <person name="Gunawardena J."/>
            <person name="Chu W."/>
            <person name="Stover N.A."/>
            <person name="Gregory B.D."/>
            <person name="Nowacki M."/>
            <person name="Derisi J."/>
            <person name="Roy S.W."/>
            <person name="Marshall W.F."/>
            <person name="Sood P."/>
        </authorList>
    </citation>
    <scope>NUCLEOTIDE SEQUENCE [LARGE SCALE GENOMIC DNA]</scope>
    <source>
        <strain evidence="2">WM001</strain>
    </source>
</reference>
<sequence>MNLQSKDFGAQKIIYKQHNLIVSKAKCLPLNIKVCIKTKKLSSNCSIQSILIESEILLKTQHLELTPKIYNCNIETTSSGQSVSTIMEYLPYTSLEDITKKNLTINSYHNLQSLIIKFIKYFKDLQNLNICHRNIKPEKICMNKQGEYKICGFSDGKLVGDSNEMTIRGTNNYLSPLLRSQYNLVMEQSSKFIAIHNPYKSDVYSLGLVFLYMATNKPIDRSFNDLERLENVIQSRLKEVTNIYVEHIISKMLQINEDDRPDFCELYEIAIELMNNRKCPFCWEKESSAESFCNKCEAYCHIRCLKDKYFCPACFKDLRCIGCDRFVGNKMICGDYFCEVCRIENTDCENCSGRNKVLSNEQDLKTLDYSRTEIESKIKSLALNE</sequence>
<dbReference type="Pfam" id="PF00069">
    <property type="entry name" value="Pkinase"/>
    <property type="match status" value="1"/>
</dbReference>